<keyword evidence="2" id="KW-1185">Reference proteome</keyword>
<accession>A0AAV4R7Y6</accession>
<proteinExistence type="predicted"/>
<dbReference type="EMBL" id="BPLQ01005719">
    <property type="protein sequence ID" value="GIY16734.1"/>
    <property type="molecule type" value="Genomic_DNA"/>
</dbReference>
<evidence type="ECO:0000313" key="1">
    <source>
        <dbReference type="EMBL" id="GIY16734.1"/>
    </source>
</evidence>
<gene>
    <name evidence="1" type="ORF">CDAR_427011</name>
</gene>
<evidence type="ECO:0000313" key="2">
    <source>
        <dbReference type="Proteomes" id="UP001054837"/>
    </source>
</evidence>
<name>A0AAV4R7Y6_9ARAC</name>
<comment type="caution">
    <text evidence="1">The sequence shown here is derived from an EMBL/GenBank/DDBJ whole genome shotgun (WGS) entry which is preliminary data.</text>
</comment>
<protein>
    <submittedName>
        <fullName evidence="1">Uncharacterized protein</fullName>
    </submittedName>
</protein>
<dbReference type="Proteomes" id="UP001054837">
    <property type="component" value="Unassembled WGS sequence"/>
</dbReference>
<reference evidence="1 2" key="1">
    <citation type="submission" date="2021-06" db="EMBL/GenBank/DDBJ databases">
        <title>Caerostris darwini draft genome.</title>
        <authorList>
            <person name="Kono N."/>
            <person name="Arakawa K."/>
        </authorList>
    </citation>
    <scope>NUCLEOTIDE SEQUENCE [LARGE SCALE GENOMIC DNA]</scope>
</reference>
<dbReference type="AlphaFoldDB" id="A0AAV4R7Y6"/>
<organism evidence="1 2">
    <name type="scientific">Caerostris darwini</name>
    <dbReference type="NCBI Taxonomy" id="1538125"/>
    <lineage>
        <taxon>Eukaryota</taxon>
        <taxon>Metazoa</taxon>
        <taxon>Ecdysozoa</taxon>
        <taxon>Arthropoda</taxon>
        <taxon>Chelicerata</taxon>
        <taxon>Arachnida</taxon>
        <taxon>Araneae</taxon>
        <taxon>Araneomorphae</taxon>
        <taxon>Entelegynae</taxon>
        <taxon>Araneoidea</taxon>
        <taxon>Araneidae</taxon>
        <taxon>Caerostris</taxon>
    </lineage>
</organism>
<sequence>MCLFNSNFSEGKSIGKTSSAARKLSKLTDTHHVLQFRIKSRLSDFISIFKSLLHGDFFSMGAQNREKLVALIETHSMGHSPLPHSTLHSRSPCGAGLLGHAYTLEWNSKSSSSLQKTDTRQQMVHDSESY</sequence>